<feature type="region of interest" description="Disordered" evidence="5">
    <location>
        <begin position="244"/>
        <end position="268"/>
    </location>
</feature>
<feature type="compositionally biased region" description="Low complexity" evidence="5">
    <location>
        <begin position="252"/>
        <end position="268"/>
    </location>
</feature>
<accession>A0A8C3J7W7</accession>
<evidence type="ECO:0000256" key="5">
    <source>
        <dbReference type="SAM" id="MobiDB-lite"/>
    </source>
</evidence>
<dbReference type="AlphaFoldDB" id="A0A8C3J7W7"/>
<dbReference type="PANTHER" id="PTHR15938">
    <property type="entry name" value="TBP-1 INTERACTING PROTEIN"/>
    <property type="match status" value="1"/>
</dbReference>
<feature type="compositionally biased region" description="Basic and acidic residues" evidence="5">
    <location>
        <begin position="171"/>
        <end position="191"/>
    </location>
</feature>
<dbReference type="GO" id="GO:0007129">
    <property type="term" value="P:homologous chromosome pairing at meiosis"/>
    <property type="evidence" value="ECO:0007669"/>
    <property type="project" value="TreeGrafter"/>
</dbReference>
<feature type="compositionally biased region" description="Gly residues" evidence="5">
    <location>
        <begin position="156"/>
        <end position="166"/>
    </location>
</feature>
<sequence length="392" mass="40735">MAGLGPGPALPGSTGPAHPALSGRRPPAFAPRRMGPSGPGAPPGTSPPPQPEGTGARAGRGFSRPRLLGAVAPAPRQSESPFVPIGRERAARRKCVSVTGAERDGREAEDEQRPGGARGGRRRRRRPAAVPAGAEPAVQRPGRLREPAAGARARQGGRGEGAGAAGAAGPHPREGLREAEDLLRQPGEPRPRVSPPPTTGSRPRRPPASLQEQLPAASDADLRGLDGDIAALSSKVQELQQSCRQMEAGECARPVPSAPGVPGGPQAQAAVPRLSALPVMGASFPELKDLNSSMTTPEVAREIEELRKDCAGYTEKLERMKSATNHVTPEEKEKVKSWQGLGQLYQTLRGVPHSPAQLTPVQRRQGVVGDPGCSPEPVLSLGCVCDSDSSLG</sequence>
<keyword evidence="7" id="KW-1185">Reference proteome</keyword>
<evidence type="ECO:0000313" key="6">
    <source>
        <dbReference type="Ensembl" id="ENSCPGP00000002800.1"/>
    </source>
</evidence>
<evidence type="ECO:0000313" key="7">
    <source>
        <dbReference type="Proteomes" id="UP000694419"/>
    </source>
</evidence>
<proteinExistence type="predicted"/>
<evidence type="ECO:0000256" key="1">
    <source>
        <dbReference type="ARBA" id="ARBA00004123"/>
    </source>
</evidence>
<keyword evidence="4" id="KW-0469">Meiosis</keyword>
<protein>
    <submittedName>
        <fullName evidence="6">Uncharacterized protein</fullName>
    </submittedName>
</protein>
<name>A0A8C3J7W7_9CHAR</name>
<evidence type="ECO:0000256" key="2">
    <source>
        <dbReference type="ARBA" id="ARBA00023172"/>
    </source>
</evidence>
<reference evidence="6" key="1">
    <citation type="submission" date="2025-08" db="UniProtKB">
        <authorList>
            <consortium name="Ensembl"/>
        </authorList>
    </citation>
    <scope>IDENTIFICATION</scope>
</reference>
<evidence type="ECO:0000256" key="3">
    <source>
        <dbReference type="ARBA" id="ARBA00023242"/>
    </source>
</evidence>
<dbReference type="Ensembl" id="ENSCPGT00000003092.1">
    <property type="protein sequence ID" value="ENSCPGP00000002800.1"/>
    <property type="gene ID" value="ENSCPGG00000002086.1"/>
</dbReference>
<organism evidence="6 7">
    <name type="scientific">Calidris pygmaea</name>
    <name type="common">Spoon-billed sandpiper</name>
    <dbReference type="NCBI Taxonomy" id="425635"/>
    <lineage>
        <taxon>Eukaryota</taxon>
        <taxon>Metazoa</taxon>
        <taxon>Chordata</taxon>
        <taxon>Craniata</taxon>
        <taxon>Vertebrata</taxon>
        <taxon>Euteleostomi</taxon>
        <taxon>Archelosauria</taxon>
        <taxon>Archosauria</taxon>
        <taxon>Dinosauria</taxon>
        <taxon>Saurischia</taxon>
        <taxon>Theropoda</taxon>
        <taxon>Coelurosauria</taxon>
        <taxon>Aves</taxon>
        <taxon>Neognathae</taxon>
        <taxon>Neoaves</taxon>
        <taxon>Charadriiformes</taxon>
        <taxon>Scolopacidae</taxon>
        <taxon>Calidris</taxon>
    </lineage>
</organism>
<dbReference type="GO" id="GO:0003690">
    <property type="term" value="F:double-stranded DNA binding"/>
    <property type="evidence" value="ECO:0007669"/>
    <property type="project" value="TreeGrafter"/>
</dbReference>
<dbReference type="GO" id="GO:0010774">
    <property type="term" value="P:meiotic strand invasion involved in reciprocal meiotic recombination"/>
    <property type="evidence" value="ECO:0007669"/>
    <property type="project" value="TreeGrafter"/>
</dbReference>
<keyword evidence="2" id="KW-0233">DNA recombination</keyword>
<feature type="compositionally biased region" description="Pro residues" evidence="5">
    <location>
        <begin position="39"/>
        <end position="51"/>
    </location>
</feature>
<comment type="subcellular location">
    <subcellularLocation>
        <location evidence="1">Nucleus</location>
    </subcellularLocation>
</comment>
<dbReference type="GO" id="GO:0000709">
    <property type="term" value="P:meiotic joint molecule formation"/>
    <property type="evidence" value="ECO:0007669"/>
    <property type="project" value="TreeGrafter"/>
</dbReference>
<dbReference type="GO" id="GO:0000794">
    <property type="term" value="C:condensed nuclear chromosome"/>
    <property type="evidence" value="ECO:0007669"/>
    <property type="project" value="TreeGrafter"/>
</dbReference>
<feature type="region of interest" description="Disordered" evidence="5">
    <location>
        <begin position="1"/>
        <end position="222"/>
    </location>
</feature>
<dbReference type="GO" id="GO:0120231">
    <property type="term" value="C:DNA recombinase auxiliary factor complex"/>
    <property type="evidence" value="ECO:0007669"/>
    <property type="project" value="TreeGrafter"/>
</dbReference>
<reference evidence="6" key="2">
    <citation type="submission" date="2025-09" db="UniProtKB">
        <authorList>
            <consortium name="Ensembl"/>
        </authorList>
    </citation>
    <scope>IDENTIFICATION</scope>
</reference>
<dbReference type="PANTHER" id="PTHR15938:SF0">
    <property type="entry name" value="HOMOLOGOUS-PAIRING PROTEIN 2 HOMOLOG"/>
    <property type="match status" value="1"/>
</dbReference>
<evidence type="ECO:0000256" key="4">
    <source>
        <dbReference type="ARBA" id="ARBA00023254"/>
    </source>
</evidence>
<dbReference type="Proteomes" id="UP000694419">
    <property type="component" value="Unplaced"/>
</dbReference>
<keyword evidence="3" id="KW-0539">Nucleus</keyword>
<dbReference type="GO" id="GO:0120230">
    <property type="term" value="F:recombinase activator activity"/>
    <property type="evidence" value="ECO:0007669"/>
    <property type="project" value="TreeGrafter"/>
</dbReference>